<dbReference type="InterPro" id="IPR044810">
    <property type="entry name" value="WRKY_plant"/>
</dbReference>
<proteinExistence type="predicted"/>
<evidence type="ECO:0000256" key="3">
    <source>
        <dbReference type="ARBA" id="ARBA00023125"/>
    </source>
</evidence>
<keyword evidence="9" id="KW-1185">Reference proteome</keyword>
<dbReference type="PANTHER" id="PTHR31221">
    <property type="entry name" value="WRKY TRANSCRIPTION FACTOR PROTEIN 1-RELATED"/>
    <property type="match status" value="1"/>
</dbReference>
<feature type="compositionally biased region" description="Basic and acidic residues" evidence="6">
    <location>
        <begin position="120"/>
        <end position="143"/>
    </location>
</feature>
<evidence type="ECO:0000256" key="6">
    <source>
        <dbReference type="SAM" id="MobiDB-lite"/>
    </source>
</evidence>
<dbReference type="GO" id="GO:0003700">
    <property type="term" value="F:DNA-binding transcription factor activity"/>
    <property type="evidence" value="ECO:0007669"/>
    <property type="project" value="InterPro"/>
</dbReference>
<dbReference type="Pfam" id="PF03106">
    <property type="entry name" value="WRKY"/>
    <property type="match status" value="1"/>
</dbReference>
<gene>
    <name evidence="8" type="ORF">ZIOFF_028866</name>
</gene>
<organism evidence="8 9">
    <name type="scientific">Zingiber officinale</name>
    <name type="common">Ginger</name>
    <name type="synonym">Amomum zingiber</name>
    <dbReference type="NCBI Taxonomy" id="94328"/>
    <lineage>
        <taxon>Eukaryota</taxon>
        <taxon>Viridiplantae</taxon>
        <taxon>Streptophyta</taxon>
        <taxon>Embryophyta</taxon>
        <taxon>Tracheophyta</taxon>
        <taxon>Spermatophyta</taxon>
        <taxon>Magnoliopsida</taxon>
        <taxon>Liliopsida</taxon>
        <taxon>Zingiberales</taxon>
        <taxon>Zingiberaceae</taxon>
        <taxon>Zingiber</taxon>
    </lineage>
</organism>
<dbReference type="PANTHER" id="PTHR31221:SF130">
    <property type="entry name" value="WRKY TRANSCRIPTION FACTOR 3-RELATED"/>
    <property type="match status" value="1"/>
</dbReference>
<dbReference type="AlphaFoldDB" id="A0A8J5GLV9"/>
<evidence type="ECO:0000313" key="9">
    <source>
        <dbReference type="Proteomes" id="UP000734854"/>
    </source>
</evidence>
<dbReference type="Proteomes" id="UP000734854">
    <property type="component" value="Unassembled WGS sequence"/>
</dbReference>
<evidence type="ECO:0000256" key="1">
    <source>
        <dbReference type="ARBA" id="ARBA00004123"/>
    </source>
</evidence>
<dbReference type="InterPro" id="IPR003657">
    <property type="entry name" value="WRKY_dom"/>
</dbReference>
<evidence type="ECO:0000256" key="4">
    <source>
        <dbReference type="ARBA" id="ARBA00023163"/>
    </source>
</evidence>
<comment type="subcellular location">
    <subcellularLocation>
        <location evidence="1">Nucleus</location>
    </subcellularLocation>
</comment>
<dbReference type="SMART" id="SM00774">
    <property type="entry name" value="WRKY"/>
    <property type="match status" value="1"/>
</dbReference>
<dbReference type="FunFam" id="2.20.25.80:FF:000003">
    <property type="entry name" value="WRKY transcription factor 57"/>
    <property type="match status" value="1"/>
</dbReference>
<evidence type="ECO:0000259" key="7">
    <source>
        <dbReference type="PROSITE" id="PS50811"/>
    </source>
</evidence>
<name>A0A8J5GLV9_ZINOF</name>
<dbReference type="InterPro" id="IPR036576">
    <property type="entry name" value="WRKY_dom_sf"/>
</dbReference>
<dbReference type="PROSITE" id="PS50811">
    <property type="entry name" value="WRKY"/>
    <property type="match status" value="1"/>
</dbReference>
<evidence type="ECO:0000256" key="5">
    <source>
        <dbReference type="ARBA" id="ARBA00023242"/>
    </source>
</evidence>
<keyword evidence="2" id="KW-0805">Transcription regulation</keyword>
<accession>A0A8J5GLV9</accession>
<evidence type="ECO:0000313" key="8">
    <source>
        <dbReference type="EMBL" id="KAG6510827.1"/>
    </source>
</evidence>
<feature type="region of interest" description="Disordered" evidence="6">
    <location>
        <begin position="93"/>
        <end position="143"/>
    </location>
</feature>
<dbReference type="Gene3D" id="2.20.25.80">
    <property type="entry name" value="WRKY domain"/>
    <property type="match status" value="1"/>
</dbReference>
<dbReference type="EMBL" id="JACMSC010000008">
    <property type="protein sequence ID" value="KAG6510827.1"/>
    <property type="molecule type" value="Genomic_DNA"/>
</dbReference>
<feature type="domain" description="WRKY" evidence="7">
    <location>
        <begin position="38"/>
        <end position="103"/>
    </location>
</feature>
<reference evidence="8 9" key="1">
    <citation type="submission" date="2020-08" db="EMBL/GenBank/DDBJ databases">
        <title>Plant Genome Project.</title>
        <authorList>
            <person name="Zhang R.-G."/>
        </authorList>
    </citation>
    <scope>NUCLEOTIDE SEQUENCE [LARGE SCALE GENOMIC DNA]</scope>
    <source>
        <tissue evidence="8">Rhizome</tissue>
    </source>
</reference>
<keyword evidence="5" id="KW-0539">Nucleus</keyword>
<dbReference type="SUPFAM" id="SSF118290">
    <property type="entry name" value="WRKY DNA-binding domain"/>
    <property type="match status" value="1"/>
</dbReference>
<dbReference type="GO" id="GO:0005634">
    <property type="term" value="C:nucleus"/>
    <property type="evidence" value="ECO:0007669"/>
    <property type="project" value="UniProtKB-SubCell"/>
</dbReference>
<comment type="caution">
    <text evidence="8">The sequence shown here is derived from an EMBL/GenBank/DDBJ whole genome shotgun (WGS) entry which is preliminary data.</text>
</comment>
<keyword evidence="3" id="KW-0238">DNA-binding</keyword>
<evidence type="ECO:0000256" key="2">
    <source>
        <dbReference type="ARBA" id="ARBA00023015"/>
    </source>
</evidence>
<protein>
    <recommendedName>
        <fullName evidence="7">WRKY domain-containing protein</fullName>
    </recommendedName>
</protein>
<keyword evidence="4" id="KW-0804">Transcription</keyword>
<sequence length="291" mass="32874">MQLLKWTENPTYGTPDMATMKKHLKLMDKSRIIVQTTSEVDLLDDGYRWRKYGQKVVKGNPHPRSYYKCTFLGCSVRKHIEKAAKDPKTVITSYEGKHNHDLPASRTSSNSMADPVYSLEEGRSEEQKQENSGRREELHGEMKHGSVSGALMSTYRRRKIVKKVNCWAGNGTVVSEAMLMLDANQILAVYLILCHQQRLWMGSDPLRTLRSHDALGSNTDGPAAEFFLASSFPEEILTSALFSGSSFHLMPHTFSGLQVNNKPKQRNIRSLIVAKETRDTSWASCAAFLYI</sequence>
<dbReference type="GO" id="GO:0043565">
    <property type="term" value="F:sequence-specific DNA binding"/>
    <property type="evidence" value="ECO:0007669"/>
    <property type="project" value="InterPro"/>
</dbReference>